<keyword evidence="2" id="KW-1185">Reference proteome</keyword>
<accession>A0AAD1X7X1</accession>
<dbReference type="AlphaFoldDB" id="A0AAD1X7X1"/>
<proteinExistence type="predicted"/>
<evidence type="ECO:0000313" key="2">
    <source>
        <dbReference type="Proteomes" id="UP001295684"/>
    </source>
</evidence>
<dbReference type="EMBL" id="CAMPGE010005302">
    <property type="protein sequence ID" value="CAI2364154.1"/>
    <property type="molecule type" value="Genomic_DNA"/>
</dbReference>
<reference evidence="1" key="1">
    <citation type="submission" date="2023-07" db="EMBL/GenBank/DDBJ databases">
        <authorList>
            <consortium name="AG Swart"/>
            <person name="Singh M."/>
            <person name="Singh A."/>
            <person name="Seah K."/>
            <person name="Emmerich C."/>
        </authorList>
    </citation>
    <scope>NUCLEOTIDE SEQUENCE</scope>
    <source>
        <strain evidence="1">DP1</strain>
    </source>
</reference>
<sequence>MKDHQTLNIAPYCETGHHKRRTMKSDPKGFKARSMITSSLTKGISFCDRFRRTGTLFDTNKAKSIEEEESESSLERKIRYFYSPYNKLGNYKPYMKFEFEELDDGHIQNIPVNPKRKSTWNKLSNIIMEDSKTLKKFIKNISQRDIPSLASFSPSVKSKVKEKKSRASLTPYKEVPIVKKLRVSRFRKPNVFRKRKITMKQPKTRFLVPEKKEVFESTASSENTIAVRPFSPIIRRKKLLEDIDEIKIVKESCENPLNLLSCRPGMVLPNSSASPIGSPIKNSFKKSLSSKKKQLKTAYSPTLFTRVRRRVKFHSTKLQAFINAKTLSPQNNT</sequence>
<organism evidence="1 2">
    <name type="scientific">Euplotes crassus</name>
    <dbReference type="NCBI Taxonomy" id="5936"/>
    <lineage>
        <taxon>Eukaryota</taxon>
        <taxon>Sar</taxon>
        <taxon>Alveolata</taxon>
        <taxon>Ciliophora</taxon>
        <taxon>Intramacronucleata</taxon>
        <taxon>Spirotrichea</taxon>
        <taxon>Hypotrichia</taxon>
        <taxon>Euplotida</taxon>
        <taxon>Euplotidae</taxon>
        <taxon>Moneuplotes</taxon>
    </lineage>
</organism>
<comment type="caution">
    <text evidence="1">The sequence shown here is derived from an EMBL/GenBank/DDBJ whole genome shotgun (WGS) entry which is preliminary data.</text>
</comment>
<evidence type="ECO:0000313" key="1">
    <source>
        <dbReference type="EMBL" id="CAI2364154.1"/>
    </source>
</evidence>
<gene>
    <name evidence="1" type="ORF">ECRASSUSDP1_LOCUS5496</name>
</gene>
<dbReference type="Proteomes" id="UP001295684">
    <property type="component" value="Unassembled WGS sequence"/>
</dbReference>
<protein>
    <submittedName>
        <fullName evidence="1">Uncharacterized protein</fullName>
    </submittedName>
</protein>
<name>A0AAD1X7X1_EUPCR</name>